<dbReference type="SUPFAM" id="SSF51206">
    <property type="entry name" value="cAMP-binding domain-like"/>
    <property type="match status" value="1"/>
</dbReference>
<gene>
    <name evidence="2" type="ORF">ACFQV2_20650</name>
</gene>
<evidence type="ECO:0000259" key="1">
    <source>
        <dbReference type="PROSITE" id="PS50042"/>
    </source>
</evidence>
<accession>A0ABW2TQ91</accession>
<dbReference type="Gene3D" id="2.60.120.10">
    <property type="entry name" value="Jelly Rolls"/>
    <property type="match status" value="1"/>
</dbReference>
<evidence type="ECO:0000313" key="2">
    <source>
        <dbReference type="EMBL" id="MFC7615551.1"/>
    </source>
</evidence>
<dbReference type="InterPro" id="IPR014710">
    <property type="entry name" value="RmlC-like_jellyroll"/>
</dbReference>
<dbReference type="Pfam" id="PF00027">
    <property type="entry name" value="cNMP_binding"/>
    <property type="match status" value="1"/>
</dbReference>
<protein>
    <submittedName>
        <fullName evidence="2">Cyclic nucleotide-binding domain-containing protein</fullName>
    </submittedName>
</protein>
<name>A0ABW2TQ91_9PSEU</name>
<dbReference type="InterPro" id="IPR018490">
    <property type="entry name" value="cNMP-bd_dom_sf"/>
</dbReference>
<dbReference type="PROSITE" id="PS50042">
    <property type="entry name" value="CNMP_BINDING_3"/>
    <property type="match status" value="1"/>
</dbReference>
<proteinExistence type="predicted"/>
<sequence>MDATGWPSSSLLARLPAPARAALLAMGTEVVLPAGRRILRQGEPGDAVYLLVSGVVKVSGVNGDRESLLAIRAAGTSSGRWRRCSAPGGRPR</sequence>
<keyword evidence="3" id="KW-1185">Reference proteome</keyword>
<dbReference type="Proteomes" id="UP001596512">
    <property type="component" value="Unassembled WGS sequence"/>
</dbReference>
<evidence type="ECO:0000313" key="3">
    <source>
        <dbReference type="Proteomes" id="UP001596512"/>
    </source>
</evidence>
<comment type="caution">
    <text evidence="2">The sequence shown here is derived from an EMBL/GenBank/DDBJ whole genome shotgun (WGS) entry which is preliminary data.</text>
</comment>
<dbReference type="EMBL" id="JBHTEY010000004">
    <property type="protein sequence ID" value="MFC7615551.1"/>
    <property type="molecule type" value="Genomic_DNA"/>
</dbReference>
<feature type="domain" description="Cyclic nucleotide-binding" evidence="1">
    <location>
        <begin position="11"/>
        <end position="92"/>
    </location>
</feature>
<reference evidence="3" key="1">
    <citation type="journal article" date="2019" name="Int. J. Syst. Evol. Microbiol.">
        <title>The Global Catalogue of Microorganisms (GCM) 10K type strain sequencing project: providing services to taxonomists for standard genome sequencing and annotation.</title>
        <authorList>
            <consortium name="The Broad Institute Genomics Platform"/>
            <consortium name="The Broad Institute Genome Sequencing Center for Infectious Disease"/>
            <person name="Wu L."/>
            <person name="Ma J."/>
        </authorList>
    </citation>
    <scope>NUCLEOTIDE SEQUENCE [LARGE SCALE GENOMIC DNA]</scope>
    <source>
        <strain evidence="3">JCM 17695</strain>
    </source>
</reference>
<organism evidence="2 3">
    <name type="scientific">Actinokineospora soli</name>
    <dbReference type="NCBI Taxonomy" id="1048753"/>
    <lineage>
        <taxon>Bacteria</taxon>
        <taxon>Bacillati</taxon>
        <taxon>Actinomycetota</taxon>
        <taxon>Actinomycetes</taxon>
        <taxon>Pseudonocardiales</taxon>
        <taxon>Pseudonocardiaceae</taxon>
        <taxon>Actinokineospora</taxon>
    </lineage>
</organism>
<dbReference type="InterPro" id="IPR000595">
    <property type="entry name" value="cNMP-bd_dom"/>
</dbReference>